<keyword evidence="1" id="KW-0812">Transmembrane</keyword>
<keyword evidence="1" id="KW-0472">Membrane</keyword>
<protein>
    <submittedName>
        <fullName evidence="2">Uncharacterized protein</fullName>
    </submittedName>
</protein>
<accession>A0A6A5KKK4</accession>
<evidence type="ECO:0000256" key="1">
    <source>
        <dbReference type="SAM" id="Phobius"/>
    </source>
</evidence>
<proteinExistence type="predicted"/>
<reference evidence="2" key="1">
    <citation type="submission" date="2020-01" db="EMBL/GenBank/DDBJ databases">
        <authorList>
            <consortium name="DOE Joint Genome Institute"/>
            <person name="Haridas S."/>
            <person name="Albert R."/>
            <person name="Binder M."/>
            <person name="Bloem J."/>
            <person name="Labutti K."/>
            <person name="Salamov A."/>
            <person name="Andreopoulos B."/>
            <person name="Baker S.E."/>
            <person name="Barry K."/>
            <person name="Bills G."/>
            <person name="Bluhm B.H."/>
            <person name="Cannon C."/>
            <person name="Castanera R."/>
            <person name="Culley D.E."/>
            <person name="Daum C."/>
            <person name="Ezra D."/>
            <person name="Gonzalez J.B."/>
            <person name="Henrissat B."/>
            <person name="Kuo A."/>
            <person name="Liang C."/>
            <person name="Lipzen A."/>
            <person name="Lutzoni F."/>
            <person name="Magnuson J."/>
            <person name="Mondo S."/>
            <person name="Nolan M."/>
            <person name="Ohm R."/>
            <person name="Pangilinan J."/>
            <person name="Park H.-J."/>
            <person name="Ramirez L."/>
            <person name="Alfaro M."/>
            <person name="Sun H."/>
            <person name="Tritt A."/>
            <person name="Yoshinaga Y."/>
            <person name="Zwiers L.-H."/>
            <person name="Turgeon B.G."/>
            <person name="Goodwin S.B."/>
            <person name="Spatafora J.W."/>
            <person name="Crous P.W."/>
            <person name="Grigoriev I.V."/>
        </authorList>
    </citation>
    <scope>NUCLEOTIDE SEQUENCE</scope>
    <source>
        <strain evidence="2">P77</strain>
    </source>
</reference>
<organism evidence="2 3">
    <name type="scientific">Decorospora gaudefroyi</name>
    <dbReference type="NCBI Taxonomy" id="184978"/>
    <lineage>
        <taxon>Eukaryota</taxon>
        <taxon>Fungi</taxon>
        <taxon>Dikarya</taxon>
        <taxon>Ascomycota</taxon>
        <taxon>Pezizomycotina</taxon>
        <taxon>Dothideomycetes</taxon>
        <taxon>Pleosporomycetidae</taxon>
        <taxon>Pleosporales</taxon>
        <taxon>Pleosporineae</taxon>
        <taxon>Pleosporaceae</taxon>
        <taxon>Decorospora</taxon>
    </lineage>
</organism>
<keyword evidence="1" id="KW-1133">Transmembrane helix</keyword>
<dbReference type="Proteomes" id="UP000800040">
    <property type="component" value="Unassembled WGS sequence"/>
</dbReference>
<gene>
    <name evidence="2" type="ORF">BDW02DRAFT_236588</name>
</gene>
<dbReference type="EMBL" id="ML975273">
    <property type="protein sequence ID" value="KAF1836417.1"/>
    <property type="molecule type" value="Genomic_DNA"/>
</dbReference>
<sequence length="162" mass="17878">MWRWACWPGPANFVLRDFVGSSGSFRDAGAEKCETEGGLRLYNDVLQGQTRRDEALARDVSRSAFFSLPPVGKLSANAKGKERGNGFPSRQVRRKRTLFGSSFGLWILEHVSVIIPSFLGQFNNIAMSALVHTSHASVFILATDKLICELKRWGSYAGSGHS</sequence>
<evidence type="ECO:0000313" key="3">
    <source>
        <dbReference type="Proteomes" id="UP000800040"/>
    </source>
</evidence>
<feature type="transmembrane region" description="Helical" evidence="1">
    <location>
        <begin position="98"/>
        <end position="119"/>
    </location>
</feature>
<evidence type="ECO:0000313" key="2">
    <source>
        <dbReference type="EMBL" id="KAF1836417.1"/>
    </source>
</evidence>
<keyword evidence="3" id="KW-1185">Reference proteome</keyword>
<name>A0A6A5KKK4_9PLEO</name>
<dbReference type="AlphaFoldDB" id="A0A6A5KKK4"/>